<proteinExistence type="inferred from homology"/>
<evidence type="ECO:0000313" key="4">
    <source>
        <dbReference type="EMBL" id="TKG69683.1"/>
    </source>
</evidence>
<dbReference type="CDD" id="cd05233">
    <property type="entry name" value="SDR_c"/>
    <property type="match status" value="1"/>
</dbReference>
<evidence type="ECO:0000256" key="2">
    <source>
        <dbReference type="ARBA" id="ARBA00023002"/>
    </source>
</evidence>
<keyword evidence="2 4" id="KW-0560">Oxidoreductase</keyword>
<dbReference type="PANTHER" id="PTHR24321:SF8">
    <property type="entry name" value="ESTRADIOL 17-BETA-DEHYDROGENASE 8-RELATED"/>
    <property type="match status" value="1"/>
</dbReference>
<sequence length="398" mass="42504">MQLLRDGDEVGQLARFDLNHAYRLSPDVESVLDSVRLSLIESVRAQPHDDCLLRPAHPRCRAGSVPERHRKSDAGLRPRPDFLGPAPHPRAHGRPQSRLRRQRDCSARSRRPRRAQRGLHGARRRGPHPTLAVAIFLQGRLDQSRGPVVRDFAGLVGLVTGAGSGIGRSSALEFARRGAAVGVLDLNEHAAAETARLITEAGGTAQAITVDIGDEPSVRAAVDRISAAYGGLDFAFNNAGVPSTNRQLTAMPSDEWEHVIRVNLTGTFLCMKYELPALRRRGGGAIVNTASNGGLYAIPRAPAYVASKHGIVGLSKAAAVDYAPDNIRVNALCPALTRTEMYESVAAGTDMTAQQEALTPLGRLAIPDEVAAAAVWLCSTQASYVTGIALSVDGGRRA</sequence>
<keyword evidence="5" id="KW-1185">Reference proteome</keyword>
<evidence type="ECO:0000256" key="3">
    <source>
        <dbReference type="SAM" id="MobiDB-lite"/>
    </source>
</evidence>
<feature type="compositionally biased region" description="Basic residues" evidence="3">
    <location>
        <begin position="108"/>
        <end position="126"/>
    </location>
</feature>
<dbReference type="NCBIfam" id="NF005559">
    <property type="entry name" value="PRK07231.1"/>
    <property type="match status" value="1"/>
</dbReference>
<dbReference type="EC" id="1.1.1.47" evidence="4"/>
<dbReference type="EMBL" id="SWMS01000010">
    <property type="protein sequence ID" value="TKG69683.1"/>
    <property type="molecule type" value="Genomic_DNA"/>
</dbReference>
<dbReference type="PRINTS" id="PR00081">
    <property type="entry name" value="GDHRDH"/>
</dbReference>
<dbReference type="Pfam" id="PF13561">
    <property type="entry name" value="adh_short_C2"/>
    <property type="match status" value="1"/>
</dbReference>
<feature type="region of interest" description="Disordered" evidence="3">
    <location>
        <begin position="51"/>
        <end position="126"/>
    </location>
</feature>
<dbReference type="PRINTS" id="PR00080">
    <property type="entry name" value="SDRFAMILY"/>
</dbReference>
<name>A0ABY2S4E9_9PSEU</name>
<comment type="similarity">
    <text evidence="1">Belongs to the short-chain dehydrogenases/reductases (SDR) family.</text>
</comment>
<protein>
    <submittedName>
        <fullName evidence="4">Glucose 1-dehydrogenase</fullName>
        <ecNumber evidence="4">1.1.1.47</ecNumber>
    </submittedName>
</protein>
<organism evidence="4 5">
    <name type="scientific">Prauserella endophytica</name>
    <dbReference type="NCBI Taxonomy" id="1592324"/>
    <lineage>
        <taxon>Bacteria</taxon>
        <taxon>Bacillati</taxon>
        <taxon>Actinomycetota</taxon>
        <taxon>Actinomycetes</taxon>
        <taxon>Pseudonocardiales</taxon>
        <taxon>Pseudonocardiaceae</taxon>
        <taxon>Prauserella</taxon>
        <taxon>Prauserella coralliicola group</taxon>
    </lineage>
</organism>
<dbReference type="Gene3D" id="3.40.50.720">
    <property type="entry name" value="NAD(P)-binding Rossmann-like Domain"/>
    <property type="match status" value="1"/>
</dbReference>
<accession>A0ABY2S4E9</accession>
<dbReference type="PROSITE" id="PS00061">
    <property type="entry name" value="ADH_SHORT"/>
    <property type="match status" value="1"/>
</dbReference>
<feature type="compositionally biased region" description="Basic residues" evidence="3">
    <location>
        <begin position="89"/>
        <end position="101"/>
    </location>
</feature>
<feature type="compositionally biased region" description="Basic and acidic residues" evidence="3">
    <location>
        <begin position="66"/>
        <end position="80"/>
    </location>
</feature>
<dbReference type="InterPro" id="IPR002347">
    <property type="entry name" value="SDR_fam"/>
</dbReference>
<dbReference type="Proteomes" id="UP000309992">
    <property type="component" value="Unassembled WGS sequence"/>
</dbReference>
<comment type="caution">
    <text evidence="4">The sequence shown here is derived from an EMBL/GenBank/DDBJ whole genome shotgun (WGS) entry which is preliminary data.</text>
</comment>
<dbReference type="InterPro" id="IPR020904">
    <property type="entry name" value="Sc_DH/Rdtase_CS"/>
</dbReference>
<dbReference type="PANTHER" id="PTHR24321">
    <property type="entry name" value="DEHYDROGENASES, SHORT CHAIN"/>
    <property type="match status" value="1"/>
</dbReference>
<evidence type="ECO:0000256" key="1">
    <source>
        <dbReference type="ARBA" id="ARBA00006484"/>
    </source>
</evidence>
<reference evidence="4 5" key="1">
    <citation type="journal article" date="2015" name="Antonie Van Leeuwenhoek">
        <title>Prauserella endophytica sp. nov., an endophytic actinobacterium isolated from Tamarix taklamakanensis.</title>
        <authorList>
            <person name="Liu J.M."/>
            <person name="Habden X."/>
            <person name="Guo L."/>
            <person name="Tuo L."/>
            <person name="Jiang Z.K."/>
            <person name="Liu S.W."/>
            <person name="Liu X.F."/>
            <person name="Chen L."/>
            <person name="Li R.F."/>
            <person name="Zhang Y.Q."/>
            <person name="Sun C.H."/>
        </authorList>
    </citation>
    <scope>NUCLEOTIDE SEQUENCE [LARGE SCALE GENOMIC DNA]</scope>
    <source>
        <strain evidence="4 5">CGMCC 4.7182</strain>
    </source>
</reference>
<dbReference type="InterPro" id="IPR036291">
    <property type="entry name" value="NAD(P)-bd_dom_sf"/>
</dbReference>
<evidence type="ECO:0000313" key="5">
    <source>
        <dbReference type="Proteomes" id="UP000309992"/>
    </source>
</evidence>
<dbReference type="GO" id="GO:0047936">
    <property type="term" value="F:glucose 1-dehydrogenase [NAD(P)+] activity"/>
    <property type="evidence" value="ECO:0007669"/>
    <property type="project" value="UniProtKB-EC"/>
</dbReference>
<dbReference type="SUPFAM" id="SSF51735">
    <property type="entry name" value="NAD(P)-binding Rossmann-fold domains"/>
    <property type="match status" value="1"/>
</dbReference>
<gene>
    <name evidence="4" type="ORF">FCN18_19555</name>
</gene>